<dbReference type="InterPro" id="IPR011013">
    <property type="entry name" value="Gal_mutarotase_sf_dom"/>
</dbReference>
<gene>
    <name evidence="6" type="ORF">BBM1128_00300</name>
</gene>
<organism evidence="6 7">
    <name type="scientific">Bifidobacterium breve MCC 1128</name>
    <dbReference type="NCBI Taxonomy" id="1365965"/>
    <lineage>
        <taxon>Bacteria</taxon>
        <taxon>Bacillati</taxon>
        <taxon>Actinomycetota</taxon>
        <taxon>Actinomycetes</taxon>
        <taxon>Bifidobacteriales</taxon>
        <taxon>Bifidobacteriaceae</taxon>
        <taxon>Bifidobacterium</taxon>
    </lineage>
</organism>
<dbReference type="GO" id="GO:0030246">
    <property type="term" value="F:carbohydrate binding"/>
    <property type="evidence" value="ECO:0007669"/>
    <property type="project" value="UniProtKB-UniRule"/>
</dbReference>
<dbReference type="Pfam" id="PF01263">
    <property type="entry name" value="Aldose_epim"/>
    <property type="match status" value="1"/>
</dbReference>
<dbReference type="EC" id="5.1.3.15" evidence="4"/>
<dbReference type="CDD" id="cd09020">
    <property type="entry name" value="D-hex-6-P-epi_like"/>
    <property type="match status" value="1"/>
</dbReference>
<proteinExistence type="inferred from homology"/>
<dbReference type="InterPro" id="IPR008183">
    <property type="entry name" value="Aldose_1/G6P_1-epimerase"/>
</dbReference>
<keyword evidence="3 4" id="KW-0413">Isomerase</keyword>
<feature type="active site" evidence="5">
    <location>
        <position position="157"/>
    </location>
</feature>
<dbReference type="AlphaFoldDB" id="A0A0L7B6Z4"/>
<evidence type="ECO:0000313" key="7">
    <source>
        <dbReference type="Proteomes" id="UP000037193"/>
    </source>
</evidence>
<evidence type="ECO:0000256" key="5">
    <source>
        <dbReference type="PIRSR" id="PIRSR016020-1"/>
    </source>
</evidence>
<dbReference type="PATRIC" id="fig|1365965.3.peg.58"/>
<dbReference type="PANTHER" id="PTHR11122:SF13">
    <property type="entry name" value="GLUCOSE-6-PHOSPHATE 1-EPIMERASE"/>
    <property type="match status" value="1"/>
</dbReference>
<dbReference type="PIRSF" id="PIRSF016020">
    <property type="entry name" value="PHexose_mutarotase"/>
    <property type="match status" value="1"/>
</dbReference>
<feature type="active site" evidence="5">
    <location>
        <position position="260"/>
    </location>
</feature>
<dbReference type="RefSeq" id="WP_025222292.1">
    <property type="nucleotide sequence ID" value="NZ_AVQD01000002.1"/>
</dbReference>
<evidence type="ECO:0000256" key="2">
    <source>
        <dbReference type="ARBA" id="ARBA00005866"/>
    </source>
</evidence>
<comment type="similarity">
    <text evidence="2 4">Belongs to the glucose-6-phosphate 1-epimerase family.</text>
</comment>
<evidence type="ECO:0000256" key="4">
    <source>
        <dbReference type="PIRNR" id="PIRNR016020"/>
    </source>
</evidence>
<dbReference type="GO" id="GO:0005975">
    <property type="term" value="P:carbohydrate metabolic process"/>
    <property type="evidence" value="ECO:0007669"/>
    <property type="project" value="InterPro"/>
</dbReference>
<evidence type="ECO:0000256" key="3">
    <source>
        <dbReference type="ARBA" id="ARBA00023235"/>
    </source>
</evidence>
<evidence type="ECO:0000313" key="6">
    <source>
        <dbReference type="EMBL" id="KOA43240.1"/>
    </source>
</evidence>
<dbReference type="PANTHER" id="PTHR11122">
    <property type="entry name" value="APOSPORY-ASSOCIATED PROTEIN C-RELATED"/>
    <property type="match status" value="1"/>
</dbReference>
<accession>A0A0L7B6Z4</accession>
<protein>
    <recommendedName>
        <fullName evidence="4">Putative glucose-6-phosphate 1-epimerase</fullName>
        <ecNumber evidence="4">5.1.3.15</ecNumber>
    </recommendedName>
</protein>
<dbReference type="SUPFAM" id="SSF74650">
    <property type="entry name" value="Galactose mutarotase-like"/>
    <property type="match status" value="1"/>
</dbReference>
<sequence length="286" mass="31165">MTDFVFRNIDNSAGSATISDHGAHLLRWRPLSQATDVVFAPSSVVVAEGRPLGGGVPVIFPWFGPGFADGHGLGKKPNHGFVRTRQWHLDAESFSNSYAHYSLTEADVPSDMLPWFEGDAVPSFRADYEVHVADTLTMTLTATNTGATPFSYEAALHTYFRVSDVSQIRLTGLEHARYEDATNGFAPCEQPDEAVTFDGPVDRVYASTAAVELHDEGFGRTIHIAKSGSAQTVVWNPAEPYGVLVNDSVNEEWRHFVCCEAAACREHAVRLEPGESHALTQTLSVA</sequence>
<comment type="caution">
    <text evidence="6">The sequence shown here is derived from an EMBL/GenBank/DDBJ whole genome shotgun (WGS) entry which is preliminary data.</text>
</comment>
<dbReference type="Proteomes" id="UP000037193">
    <property type="component" value="Unassembled WGS sequence"/>
</dbReference>
<dbReference type="InterPro" id="IPR025532">
    <property type="entry name" value="G6P_1-epimerase"/>
</dbReference>
<name>A0A0L7B6Z4_BIFBR</name>
<dbReference type="Gene3D" id="2.70.98.10">
    <property type="match status" value="1"/>
</dbReference>
<evidence type="ECO:0000256" key="1">
    <source>
        <dbReference type="ARBA" id="ARBA00001096"/>
    </source>
</evidence>
<dbReference type="GO" id="GO:0047938">
    <property type="term" value="F:glucose-6-phosphate 1-epimerase activity"/>
    <property type="evidence" value="ECO:0007669"/>
    <property type="project" value="UniProtKB-UniRule"/>
</dbReference>
<dbReference type="EMBL" id="AVQD01000002">
    <property type="protein sequence ID" value="KOA43240.1"/>
    <property type="molecule type" value="Genomic_DNA"/>
</dbReference>
<dbReference type="InterPro" id="IPR014718">
    <property type="entry name" value="GH-type_carb-bd"/>
</dbReference>
<comment type="catalytic activity">
    <reaction evidence="1">
        <text>alpha-D-glucose 6-phosphate = beta-D-glucose 6-phosphate</text>
        <dbReference type="Rhea" id="RHEA:16249"/>
        <dbReference type="ChEBI" id="CHEBI:58225"/>
        <dbReference type="ChEBI" id="CHEBI:58247"/>
        <dbReference type="EC" id="5.1.3.15"/>
    </reaction>
</comment>
<reference evidence="6 7" key="1">
    <citation type="journal article" date="2015" name="Int J Genomics">
        <title>Comparative Genomics Revealed Genetic Diversity and Species/Strain-Level Differences in Carbohydrate Metabolism of Three Probiotic Bifidobacterial Species.</title>
        <authorList>
            <person name="Odamaki T."/>
            <person name="Horigome A."/>
            <person name="Sugahara H."/>
            <person name="Hashikura N."/>
            <person name="Minami J."/>
            <person name="Xiao J.Z."/>
            <person name="Abe F."/>
        </authorList>
    </citation>
    <scope>NUCLEOTIDE SEQUENCE [LARGE SCALE GENOMIC DNA]</scope>
    <source>
        <strain evidence="6 7">MCC 1128</strain>
    </source>
</reference>